<feature type="transmembrane region" description="Helical" evidence="1">
    <location>
        <begin position="39"/>
        <end position="58"/>
    </location>
</feature>
<dbReference type="EMBL" id="LT629740">
    <property type="protein sequence ID" value="SDS14050.1"/>
    <property type="molecule type" value="Genomic_DNA"/>
</dbReference>
<dbReference type="RefSeq" id="WP_091369071.1">
    <property type="nucleotide sequence ID" value="NZ_LT629740.1"/>
</dbReference>
<dbReference type="AlphaFoldDB" id="A0A1H1PSB3"/>
<organism evidence="3 4">
    <name type="scientific">Mucilaginibacter mallensis</name>
    <dbReference type="NCBI Taxonomy" id="652787"/>
    <lineage>
        <taxon>Bacteria</taxon>
        <taxon>Pseudomonadati</taxon>
        <taxon>Bacteroidota</taxon>
        <taxon>Sphingobacteriia</taxon>
        <taxon>Sphingobacteriales</taxon>
        <taxon>Sphingobacteriaceae</taxon>
        <taxon>Mucilaginibacter</taxon>
    </lineage>
</organism>
<keyword evidence="1" id="KW-1133">Transmembrane helix</keyword>
<evidence type="ECO:0000256" key="1">
    <source>
        <dbReference type="SAM" id="Phobius"/>
    </source>
</evidence>
<evidence type="ECO:0000313" key="4">
    <source>
        <dbReference type="Proteomes" id="UP000199679"/>
    </source>
</evidence>
<dbReference type="Proteomes" id="UP000199679">
    <property type="component" value="Chromosome I"/>
</dbReference>
<dbReference type="Pfam" id="PF22827">
    <property type="entry name" value="GldL_N"/>
    <property type="match status" value="1"/>
</dbReference>
<evidence type="ECO:0000313" key="3">
    <source>
        <dbReference type="EMBL" id="SDS14050.1"/>
    </source>
</evidence>
<sequence>MKKTRKFNGLHVAISWGASIVILGAMFKINHWGGIAGTYMIGLGLCVEAILFFTLGFFPPPQDPEWEKVYPELSANYTGELPKPNSRYMQPITGNTAALDKLLTQAEVSPEAINNLGEGLKKFSSKMEQINTIADVSLATDEFSVKLKQAASKFDVLGLAFERASTGLAAMANNRNDAELYNQQVSKLTFNLSQLNLVYEAELKGADTNLRQINQFYTGLSDTLRNLNDSADDSRHFKDEVNKLAKNISALNVFYANMLSAMNQPRL</sequence>
<name>A0A1H1PSB3_MUCMA</name>
<reference evidence="3 4" key="1">
    <citation type="submission" date="2016-10" db="EMBL/GenBank/DDBJ databases">
        <authorList>
            <person name="de Groot N.N."/>
        </authorList>
    </citation>
    <scope>NUCLEOTIDE SEQUENCE [LARGE SCALE GENOMIC DNA]</scope>
    <source>
        <strain evidence="3 4">MP1X4</strain>
    </source>
</reference>
<dbReference type="InterPro" id="IPR055087">
    <property type="entry name" value="GldL-like_N"/>
</dbReference>
<gene>
    <name evidence="3" type="ORF">SAMN05216490_0613</name>
</gene>
<accession>A0A1H1PSB3</accession>
<keyword evidence="1" id="KW-0472">Membrane</keyword>
<evidence type="ECO:0000259" key="2">
    <source>
        <dbReference type="Pfam" id="PF22827"/>
    </source>
</evidence>
<dbReference type="STRING" id="652787.SAMN05216490_0613"/>
<feature type="domain" description="Gliding motility protein GldL-like N-terminal" evidence="2">
    <location>
        <begin position="14"/>
        <end position="75"/>
    </location>
</feature>
<protein>
    <submittedName>
        <fullName evidence="3">Gliding motility-associated protein GldL</fullName>
    </submittedName>
</protein>
<dbReference type="InterPro" id="IPR019852">
    <property type="entry name" value="Motility-assoc_prot_GldL"/>
</dbReference>
<proteinExistence type="predicted"/>
<keyword evidence="1" id="KW-0812">Transmembrane</keyword>
<feature type="transmembrane region" description="Helical" evidence="1">
    <location>
        <begin position="7"/>
        <end position="27"/>
    </location>
</feature>
<keyword evidence="4" id="KW-1185">Reference proteome</keyword>
<dbReference type="OrthoDB" id="1466660at2"/>
<dbReference type="NCBIfam" id="TIGR03513">
    <property type="entry name" value="GldL_gliding"/>
    <property type="match status" value="1"/>
</dbReference>